<keyword evidence="3" id="KW-1185">Reference proteome</keyword>
<organism evidence="2 3">
    <name type="scientific">Diaporthe australafricana</name>
    <dbReference type="NCBI Taxonomy" id="127596"/>
    <lineage>
        <taxon>Eukaryota</taxon>
        <taxon>Fungi</taxon>
        <taxon>Dikarya</taxon>
        <taxon>Ascomycota</taxon>
        <taxon>Pezizomycotina</taxon>
        <taxon>Sordariomycetes</taxon>
        <taxon>Sordariomycetidae</taxon>
        <taxon>Diaporthales</taxon>
        <taxon>Diaporthaceae</taxon>
        <taxon>Diaporthe</taxon>
    </lineage>
</organism>
<reference evidence="2 3" key="1">
    <citation type="journal article" date="2024" name="IMA Fungus">
        <title>IMA Genome - F19 : A genome assembly and annotation guide to empower mycologists, including annotated draft genome sequences of Ceratocystis pirilliformis, Diaporthe australafricana, Fusarium ophioides, Paecilomyces lecythidis, and Sporothrix stenoceras.</title>
        <authorList>
            <person name="Aylward J."/>
            <person name="Wilson A.M."/>
            <person name="Visagie C.M."/>
            <person name="Spraker J."/>
            <person name="Barnes I."/>
            <person name="Buitendag C."/>
            <person name="Ceriani C."/>
            <person name="Del Mar Angel L."/>
            <person name="du Plessis D."/>
            <person name="Fuchs T."/>
            <person name="Gasser K."/>
            <person name="Kramer D."/>
            <person name="Li W."/>
            <person name="Munsamy K."/>
            <person name="Piso A."/>
            <person name="Price J.L."/>
            <person name="Sonnekus B."/>
            <person name="Thomas C."/>
            <person name="van der Nest A."/>
            <person name="van Dijk A."/>
            <person name="van Heerden A."/>
            <person name="van Vuuren N."/>
            <person name="Yilmaz N."/>
            <person name="Duong T.A."/>
            <person name="van der Merwe N.A."/>
            <person name="Wingfield M.J."/>
            <person name="Wingfield B.D."/>
        </authorList>
    </citation>
    <scope>NUCLEOTIDE SEQUENCE [LARGE SCALE GENOMIC DNA]</scope>
    <source>
        <strain evidence="2 3">CMW 18300</strain>
    </source>
</reference>
<evidence type="ECO:0000313" key="2">
    <source>
        <dbReference type="EMBL" id="KAL1846103.1"/>
    </source>
</evidence>
<evidence type="ECO:0000313" key="3">
    <source>
        <dbReference type="Proteomes" id="UP001583177"/>
    </source>
</evidence>
<gene>
    <name evidence="2" type="ORF">Daus18300_014353</name>
</gene>
<sequence length="142" mass="15864">MLPLSATGRQIHYLPPPSTSGEGAGVNTRGIVLPGSYRGYSERMQLKPPVQIPQRDHCSADVGHTMPYRCLHIVAVGFWVDEEQDLGGWVAYDTQDTNAPRRVEKFRDGRLVFPRMESFNVQDDVDLAGICFVSKGPINKYD</sequence>
<name>A0ABR3VVN1_9PEZI</name>
<proteinExistence type="predicted"/>
<comment type="caution">
    <text evidence="2">The sequence shown here is derived from an EMBL/GenBank/DDBJ whole genome shotgun (WGS) entry which is preliminary data.</text>
</comment>
<protein>
    <submittedName>
        <fullName evidence="2">Uncharacterized protein</fullName>
    </submittedName>
</protein>
<feature type="region of interest" description="Disordered" evidence="1">
    <location>
        <begin position="1"/>
        <end position="26"/>
    </location>
</feature>
<evidence type="ECO:0000256" key="1">
    <source>
        <dbReference type="SAM" id="MobiDB-lite"/>
    </source>
</evidence>
<dbReference type="EMBL" id="JAWRVE010000279">
    <property type="protein sequence ID" value="KAL1846103.1"/>
    <property type="molecule type" value="Genomic_DNA"/>
</dbReference>
<accession>A0ABR3VVN1</accession>
<dbReference type="Proteomes" id="UP001583177">
    <property type="component" value="Unassembled WGS sequence"/>
</dbReference>